<gene>
    <name evidence="2" type="ORF">SPRG_12172</name>
</gene>
<evidence type="ECO:0000313" key="2">
    <source>
        <dbReference type="EMBL" id="KDO22745.1"/>
    </source>
</evidence>
<dbReference type="RefSeq" id="XP_012206532.1">
    <property type="nucleotide sequence ID" value="XM_012351142.1"/>
</dbReference>
<dbReference type="GeneID" id="24134156"/>
<dbReference type="EMBL" id="KK583263">
    <property type="protein sequence ID" value="KDO22745.1"/>
    <property type="molecule type" value="Genomic_DNA"/>
</dbReference>
<feature type="region of interest" description="Disordered" evidence="1">
    <location>
        <begin position="1"/>
        <end position="27"/>
    </location>
</feature>
<evidence type="ECO:0000313" key="3">
    <source>
        <dbReference type="Proteomes" id="UP000030745"/>
    </source>
</evidence>
<organism evidence="2 3">
    <name type="scientific">Saprolegnia parasitica (strain CBS 223.65)</name>
    <dbReference type="NCBI Taxonomy" id="695850"/>
    <lineage>
        <taxon>Eukaryota</taxon>
        <taxon>Sar</taxon>
        <taxon>Stramenopiles</taxon>
        <taxon>Oomycota</taxon>
        <taxon>Saprolegniomycetes</taxon>
        <taxon>Saprolegniales</taxon>
        <taxon>Saprolegniaceae</taxon>
        <taxon>Saprolegnia</taxon>
    </lineage>
</organism>
<protein>
    <submittedName>
        <fullName evidence="2">Uncharacterized protein</fullName>
    </submittedName>
</protein>
<keyword evidence="3" id="KW-1185">Reference proteome</keyword>
<dbReference type="OrthoDB" id="8931359at2759"/>
<reference evidence="2 3" key="1">
    <citation type="journal article" date="2013" name="PLoS Genet.">
        <title>Distinctive expansion of potential virulence genes in the genome of the oomycete fish pathogen Saprolegnia parasitica.</title>
        <authorList>
            <person name="Jiang R.H."/>
            <person name="de Bruijn I."/>
            <person name="Haas B.J."/>
            <person name="Belmonte R."/>
            <person name="Lobach L."/>
            <person name="Christie J."/>
            <person name="van den Ackerveken G."/>
            <person name="Bottin A."/>
            <person name="Bulone V."/>
            <person name="Diaz-Moreno S.M."/>
            <person name="Dumas B."/>
            <person name="Fan L."/>
            <person name="Gaulin E."/>
            <person name="Govers F."/>
            <person name="Grenville-Briggs L.J."/>
            <person name="Horner N.R."/>
            <person name="Levin J.Z."/>
            <person name="Mammella M."/>
            <person name="Meijer H.J."/>
            <person name="Morris P."/>
            <person name="Nusbaum C."/>
            <person name="Oome S."/>
            <person name="Phillips A.J."/>
            <person name="van Rooyen D."/>
            <person name="Rzeszutek E."/>
            <person name="Saraiva M."/>
            <person name="Secombes C.J."/>
            <person name="Seidl M.F."/>
            <person name="Snel B."/>
            <person name="Stassen J.H."/>
            <person name="Sykes S."/>
            <person name="Tripathy S."/>
            <person name="van den Berg H."/>
            <person name="Vega-Arreguin J.C."/>
            <person name="Wawra S."/>
            <person name="Young S.K."/>
            <person name="Zeng Q."/>
            <person name="Dieguez-Uribeondo J."/>
            <person name="Russ C."/>
            <person name="Tyler B.M."/>
            <person name="van West P."/>
        </authorList>
    </citation>
    <scope>NUCLEOTIDE SEQUENCE [LARGE SCALE GENOMIC DNA]</scope>
    <source>
        <strain evidence="2 3">CBS 223.65</strain>
    </source>
</reference>
<proteinExistence type="predicted"/>
<evidence type="ECO:0000256" key="1">
    <source>
        <dbReference type="SAM" id="MobiDB-lite"/>
    </source>
</evidence>
<dbReference type="VEuPathDB" id="FungiDB:SPRG_12172"/>
<dbReference type="AlphaFoldDB" id="A0A067C0X0"/>
<accession>A0A067C0X0</accession>
<dbReference type="KEGG" id="spar:SPRG_12172"/>
<dbReference type="Proteomes" id="UP000030745">
    <property type="component" value="Unassembled WGS sequence"/>
</dbReference>
<feature type="compositionally biased region" description="Basic residues" evidence="1">
    <location>
        <begin position="1"/>
        <end position="10"/>
    </location>
</feature>
<sequence length="467" mass="52337">MGRELKKKSKLPPGTVYLSKKGRGKRRINHESQDVCFDCGKPGRHTPQCEWKLNSGKYLNKGRDGNASQLQEAISGEDAPQVHPPQTQVASGEDVAEVHPPQAQAAPQARVPGAIPPMDKDGGFLTDFLTRSWEEREATLPSLYNLRPKTPLDRSKWPTWKYTLPDASLSFGAPPDPDAFLFGGCDVYVWCPFTFFSHFIDVNKLSCPACGSNEITSDGWSKSFLPIVSLGGQWPLLRVRRLRHLKCPRAAEGYDSTGFSSLDETLVASWYPAVLLSLLPFRKDGKSYVSLDATTYAREMQHIAPHDAARDVLSALRDMWLQRRQKALEGAHYYMGQYATQRVAGADRDALEAFQSTSTAMTRPIEHRVDEPVDDVLNEETPVFAAESYSVPRREWNDPSSRSPKTRRKILPCPHCGYKNRRHDNASAVSCALFQFYKKGNFCNSSGVLAYERAIVAFRLTHLRDDA</sequence>
<name>A0A067C0X0_SAPPC</name>